<feature type="compositionally biased region" description="Polar residues" evidence="1">
    <location>
        <begin position="117"/>
        <end position="138"/>
    </location>
</feature>
<dbReference type="RefSeq" id="XP_068369754.1">
    <property type="nucleotide sequence ID" value="XM_068496991.1"/>
</dbReference>
<feature type="compositionally biased region" description="Low complexity" evidence="1">
    <location>
        <begin position="170"/>
        <end position="190"/>
    </location>
</feature>
<dbReference type="GeneID" id="94831695"/>
<feature type="region of interest" description="Disordered" evidence="1">
    <location>
        <begin position="266"/>
        <end position="314"/>
    </location>
</feature>
<dbReference type="VEuPathDB" id="TrichDB:TRFO_13029"/>
<protein>
    <submittedName>
        <fullName evidence="2">Uncharacterized protein</fullName>
    </submittedName>
</protein>
<feature type="region of interest" description="Disordered" evidence="1">
    <location>
        <begin position="12"/>
        <end position="89"/>
    </location>
</feature>
<gene>
    <name evidence="2" type="ORF">TRFO_13029</name>
</gene>
<feature type="region of interest" description="Disordered" evidence="1">
    <location>
        <begin position="102"/>
        <end position="190"/>
    </location>
</feature>
<evidence type="ECO:0000313" key="2">
    <source>
        <dbReference type="EMBL" id="OHT16618.1"/>
    </source>
</evidence>
<feature type="compositionally biased region" description="Polar residues" evidence="1">
    <location>
        <begin position="58"/>
        <end position="78"/>
    </location>
</feature>
<proteinExistence type="predicted"/>
<accession>A0A1J4KZN7</accession>
<dbReference type="EMBL" id="MLAK01000089">
    <property type="protein sequence ID" value="OHT16618.1"/>
    <property type="molecule type" value="Genomic_DNA"/>
</dbReference>
<feature type="compositionally biased region" description="Polar residues" evidence="1">
    <location>
        <begin position="12"/>
        <end position="22"/>
    </location>
</feature>
<evidence type="ECO:0000256" key="1">
    <source>
        <dbReference type="SAM" id="MobiDB-lite"/>
    </source>
</evidence>
<name>A0A1J4KZN7_9EUKA</name>
<feature type="compositionally biased region" description="Low complexity" evidence="1">
    <location>
        <begin position="266"/>
        <end position="281"/>
    </location>
</feature>
<feature type="region of interest" description="Disordered" evidence="1">
    <location>
        <begin position="230"/>
        <end position="250"/>
    </location>
</feature>
<dbReference type="Proteomes" id="UP000179807">
    <property type="component" value="Unassembled WGS sequence"/>
</dbReference>
<feature type="compositionally biased region" description="Low complexity" evidence="1">
    <location>
        <begin position="148"/>
        <end position="158"/>
    </location>
</feature>
<comment type="caution">
    <text evidence="2">The sequence shown here is derived from an EMBL/GenBank/DDBJ whole genome shotgun (WGS) entry which is preliminary data.</text>
</comment>
<evidence type="ECO:0000313" key="3">
    <source>
        <dbReference type="Proteomes" id="UP000179807"/>
    </source>
</evidence>
<sequence>MSFKAKLAFFQANAQSQPQQPVVPNRMMENRNPRQATFALSDSSNSEHHVNSRPHSPKASNIESHSPVSPFSPQPQNMKPSIVVPKPSPVNNFKAKLNMFNQQNPPLAPLHPRSDHTAGSNFTRNANSNPCSENTPLPSINDHRPKPGYNNAGNYAGGHLLSSTELNKAENSNSQNNSNFGSNNNEYQNENVPQPLIHEYKGQPKPSFKDKIALVSALQQPMGAFDYQKKRQQANHYHNNDDEQTSTPKMQPTPMMIAMQAANMNSNANSNLNSNRNSSENLTQSNDEYKPQLPMIRGGQRRPGRRPPTLAQPL</sequence>
<organism evidence="2 3">
    <name type="scientific">Tritrichomonas foetus</name>
    <dbReference type="NCBI Taxonomy" id="1144522"/>
    <lineage>
        <taxon>Eukaryota</taxon>
        <taxon>Metamonada</taxon>
        <taxon>Parabasalia</taxon>
        <taxon>Tritrichomonadida</taxon>
        <taxon>Tritrichomonadidae</taxon>
        <taxon>Tritrichomonas</taxon>
    </lineage>
</organism>
<dbReference type="AlphaFoldDB" id="A0A1J4KZN7"/>
<feature type="compositionally biased region" description="Polar residues" evidence="1">
    <location>
        <begin position="33"/>
        <end position="44"/>
    </location>
</feature>
<reference evidence="2" key="1">
    <citation type="submission" date="2016-10" db="EMBL/GenBank/DDBJ databases">
        <authorList>
            <person name="Benchimol M."/>
            <person name="Almeida L.G."/>
            <person name="Vasconcelos A.T."/>
            <person name="Perreira-Neves A."/>
            <person name="Rosa I.A."/>
            <person name="Tasca T."/>
            <person name="Bogo M.R."/>
            <person name="de Souza W."/>
        </authorList>
    </citation>
    <scope>NUCLEOTIDE SEQUENCE [LARGE SCALE GENOMIC DNA]</scope>
    <source>
        <strain evidence="2">K</strain>
    </source>
</reference>
<keyword evidence="3" id="KW-1185">Reference proteome</keyword>